<proteinExistence type="predicted"/>
<evidence type="ECO:0000313" key="2">
    <source>
        <dbReference type="EMBL" id="SEN54307.1"/>
    </source>
</evidence>
<dbReference type="RefSeq" id="WP_090633944.1">
    <property type="nucleotide sequence ID" value="NZ_FOCP01000023.1"/>
</dbReference>
<dbReference type="OrthoDB" id="6194650at2"/>
<dbReference type="STRING" id="917.SAMN05216326_11930"/>
<gene>
    <name evidence="2" type="ORF">SAMN05216325_12316</name>
    <name evidence="3" type="ORF">SAMN05216326_11930</name>
</gene>
<evidence type="ECO:0000313" key="4">
    <source>
        <dbReference type="Proteomes" id="UP000199345"/>
    </source>
</evidence>
<dbReference type="AlphaFoldDB" id="A0A1H8HEK8"/>
<name>A0A1H8HEK8_9PROT</name>
<dbReference type="Proteomes" id="UP000199459">
    <property type="component" value="Unassembled WGS sequence"/>
</dbReference>
<reference evidence="4" key="2">
    <citation type="submission" date="2016-10" db="EMBL/GenBank/DDBJ databases">
        <authorList>
            <person name="Varghese N."/>
            <person name="Submissions S."/>
        </authorList>
    </citation>
    <scope>NUCLEOTIDE SEQUENCE [LARGE SCALE GENOMIC DNA]</scope>
    <source>
        <strain evidence="4">Nm71</strain>
    </source>
</reference>
<keyword evidence="4" id="KW-1185">Reference proteome</keyword>
<dbReference type="InterPro" id="IPR016866">
    <property type="entry name" value="UCP028069"/>
</dbReference>
<evidence type="ECO:0000313" key="3">
    <source>
        <dbReference type="EMBL" id="SET29557.1"/>
    </source>
</evidence>
<organism evidence="2 5">
    <name type="scientific">Nitrosomonas marina</name>
    <dbReference type="NCBI Taxonomy" id="917"/>
    <lineage>
        <taxon>Bacteria</taxon>
        <taxon>Pseudomonadati</taxon>
        <taxon>Pseudomonadota</taxon>
        <taxon>Betaproteobacteria</taxon>
        <taxon>Nitrosomonadales</taxon>
        <taxon>Nitrosomonadaceae</taxon>
        <taxon>Nitrosomonas</taxon>
    </lineage>
</organism>
<reference evidence="2 5" key="1">
    <citation type="submission" date="2016-10" db="EMBL/GenBank/DDBJ databases">
        <authorList>
            <person name="de Groot N.N."/>
        </authorList>
    </citation>
    <scope>NUCLEOTIDE SEQUENCE [LARGE SCALE GENOMIC DNA]</scope>
    <source>
        <strain evidence="2 5">Nm22</strain>
        <strain evidence="3">Nm71</strain>
    </source>
</reference>
<dbReference type="EMBL" id="FOIA01000019">
    <property type="protein sequence ID" value="SET29557.1"/>
    <property type="molecule type" value="Genomic_DNA"/>
</dbReference>
<evidence type="ECO:0000313" key="5">
    <source>
        <dbReference type="Proteomes" id="UP000199459"/>
    </source>
</evidence>
<dbReference type="Proteomes" id="UP000199345">
    <property type="component" value="Unassembled WGS sequence"/>
</dbReference>
<sequence length="258" mass="29380">MNAGWWKAPLLLFMMFWVFWLAPVSMAKANNIENLARSLAKLRGEVEALQTELDLEKDKHKSKITSLSSQLADLSVEERRQNTAIEKLEHSLEKLTEASAQAEQSGEQLKPVLLKVLARYRQYVLTGFPFKIDDRVKAIETLEDNIINDLVDPNKAVNQAWALIEDEIRLSKENGIYQQAILLDGEKVLADIAKLGTVFLFFQTRDNRAGMAKQAENGEWRFEAVSSTGDISRIATLFDSLKKQIRQGYFELPNPLRK</sequence>
<evidence type="ECO:0000256" key="1">
    <source>
        <dbReference type="SAM" id="Coils"/>
    </source>
</evidence>
<feature type="coiled-coil region" evidence="1">
    <location>
        <begin position="32"/>
        <end position="105"/>
    </location>
</feature>
<protein>
    <recommendedName>
        <fullName evidence="6">DUF3450 domain-containing protein</fullName>
    </recommendedName>
</protein>
<dbReference type="Gene3D" id="1.20.5.1700">
    <property type="match status" value="1"/>
</dbReference>
<dbReference type="Pfam" id="PF11932">
    <property type="entry name" value="DUF3450"/>
    <property type="match status" value="1"/>
</dbReference>
<accession>A0A1H8HEK8</accession>
<dbReference type="EMBL" id="FOCP01000023">
    <property type="protein sequence ID" value="SEN54307.1"/>
    <property type="molecule type" value="Genomic_DNA"/>
</dbReference>
<keyword evidence="1" id="KW-0175">Coiled coil</keyword>
<evidence type="ECO:0008006" key="6">
    <source>
        <dbReference type="Google" id="ProtNLM"/>
    </source>
</evidence>